<reference evidence="2 3" key="1">
    <citation type="submission" date="2017-06" db="EMBL/GenBank/DDBJ databases">
        <title>Description of Avrilella dinanensis gen. nov. sp. nov.</title>
        <authorList>
            <person name="Leyer C."/>
            <person name="Sassi M."/>
            <person name="Minet J."/>
            <person name="Kayal S."/>
            <person name="Cattoir V."/>
        </authorList>
    </citation>
    <scope>NUCLEOTIDE SEQUENCE [LARGE SCALE GENOMIC DNA]</scope>
    <source>
        <strain evidence="2 3">UR159</strain>
    </source>
</reference>
<sequence length="319" mass="35738">MSKFKIIVCLSFLFLSTFGLANPIDLTKYLPKGYDTTGKTDYTSYLQKGLDSNDNVLMPNFPILVNKNGLKLSSNQTINFQSKSKLIMMPNAETNYGILHIVKVKNVKVINPTLVGDRDKHTGTKGEWGMGISILSSQNIQIINPSIKNCWGDGIYIGEDKTLKQPNVNIKISGGIIDNNRRNGISVISVKGLEIKDIEICNTNGVNPMSGIDIEPNNNRQFLQNIVLSNIKTVNNKNEGVKVYLKYYVGSKNEISIDIENLNDSKSLNGLTYSGVLKEDFLKAKNMKGYIKVKNFKSDKKNQIKKHRRTDLPIKFKVN</sequence>
<comment type="caution">
    <text evidence="2">The sequence shown here is derived from an EMBL/GenBank/DDBJ whole genome shotgun (WGS) entry which is preliminary data.</text>
</comment>
<keyword evidence="1" id="KW-0732">Signal</keyword>
<dbReference type="InterPro" id="IPR011050">
    <property type="entry name" value="Pectin_lyase_fold/virulence"/>
</dbReference>
<evidence type="ECO:0000256" key="1">
    <source>
        <dbReference type="SAM" id="SignalP"/>
    </source>
</evidence>
<dbReference type="SMART" id="SM00710">
    <property type="entry name" value="PbH1"/>
    <property type="match status" value="4"/>
</dbReference>
<evidence type="ECO:0000313" key="3">
    <source>
        <dbReference type="Proteomes" id="UP000231960"/>
    </source>
</evidence>
<dbReference type="Gene3D" id="2.160.20.10">
    <property type="entry name" value="Single-stranded right-handed beta-helix, Pectin lyase-like"/>
    <property type="match status" value="1"/>
</dbReference>
<gene>
    <name evidence="2" type="ORF">CDL10_04495</name>
</gene>
<feature type="chain" id="PRO_5014967998" description="Right handed beta helix domain-containing protein" evidence="1">
    <location>
        <begin position="22"/>
        <end position="319"/>
    </location>
</feature>
<evidence type="ECO:0000313" key="2">
    <source>
        <dbReference type="EMBL" id="PJR03864.1"/>
    </source>
</evidence>
<accession>A0A2M9R4S5</accession>
<organism evidence="2 3">
    <name type="scientific">Avrilella dinanensis</name>
    <dbReference type="NCBI Taxonomy" id="2008672"/>
    <lineage>
        <taxon>Bacteria</taxon>
        <taxon>Pseudomonadati</taxon>
        <taxon>Bacteroidota</taxon>
        <taxon>Flavobacteriia</taxon>
        <taxon>Flavobacteriales</taxon>
        <taxon>Flavobacteriaceae</taxon>
        <taxon>Avrilella</taxon>
    </lineage>
</organism>
<dbReference type="AlphaFoldDB" id="A0A2M9R4S5"/>
<proteinExistence type="predicted"/>
<dbReference type="RefSeq" id="WP_100677431.1">
    <property type="nucleotide sequence ID" value="NZ_NIPO01000001.1"/>
</dbReference>
<dbReference type="Proteomes" id="UP000231960">
    <property type="component" value="Unassembled WGS sequence"/>
</dbReference>
<feature type="signal peptide" evidence="1">
    <location>
        <begin position="1"/>
        <end position="21"/>
    </location>
</feature>
<dbReference type="OrthoDB" id="253409at2"/>
<protein>
    <recommendedName>
        <fullName evidence="4">Right handed beta helix domain-containing protein</fullName>
    </recommendedName>
</protein>
<keyword evidence="3" id="KW-1185">Reference proteome</keyword>
<dbReference type="SUPFAM" id="SSF51126">
    <property type="entry name" value="Pectin lyase-like"/>
    <property type="match status" value="1"/>
</dbReference>
<evidence type="ECO:0008006" key="4">
    <source>
        <dbReference type="Google" id="ProtNLM"/>
    </source>
</evidence>
<dbReference type="InterPro" id="IPR012334">
    <property type="entry name" value="Pectin_lyas_fold"/>
</dbReference>
<dbReference type="InterPro" id="IPR006626">
    <property type="entry name" value="PbH1"/>
</dbReference>
<name>A0A2M9R4S5_9FLAO</name>
<dbReference type="EMBL" id="NIPO01000001">
    <property type="protein sequence ID" value="PJR03864.1"/>
    <property type="molecule type" value="Genomic_DNA"/>
</dbReference>